<dbReference type="AlphaFoldDB" id="A0A4V1AIN4"/>
<dbReference type="Proteomes" id="UP000292886">
    <property type="component" value="Chromosome"/>
</dbReference>
<dbReference type="EMBL" id="CP037940">
    <property type="protein sequence ID" value="QBO36115.1"/>
    <property type="molecule type" value="Genomic_DNA"/>
</dbReference>
<dbReference type="RefSeq" id="WP_133363193.1">
    <property type="nucleotide sequence ID" value="NZ_CP037940.1"/>
</dbReference>
<dbReference type="KEGG" id="wei:EQG49_06410"/>
<gene>
    <name evidence="1" type="ORF">EQG49_06410</name>
</gene>
<keyword evidence="2" id="KW-1185">Reference proteome</keyword>
<name>A0A4V1AIN4_9LACO</name>
<reference evidence="2" key="1">
    <citation type="submission" date="2019-03" db="EMBL/GenBank/DDBJ databases">
        <title>Weissella sp. 26KH-42 Genome sequencing.</title>
        <authorList>
            <person name="Heo J."/>
            <person name="Kim S.-J."/>
            <person name="Kim J.-S."/>
            <person name="Hong S.-B."/>
            <person name="Kwon S.-W."/>
        </authorList>
    </citation>
    <scope>NUCLEOTIDE SEQUENCE [LARGE SCALE GENOMIC DNA]</scope>
    <source>
        <strain evidence="2">26KH-42</strain>
    </source>
</reference>
<proteinExistence type="predicted"/>
<organism evidence="1 2">
    <name type="scientific">Periweissella cryptocerci</name>
    <dbReference type="NCBI Taxonomy" id="2506420"/>
    <lineage>
        <taxon>Bacteria</taxon>
        <taxon>Bacillati</taxon>
        <taxon>Bacillota</taxon>
        <taxon>Bacilli</taxon>
        <taxon>Lactobacillales</taxon>
        <taxon>Lactobacillaceae</taxon>
        <taxon>Periweissella</taxon>
    </lineage>
</organism>
<sequence>MAKEVSKQVKSNLLIGVKLNSASEIAKIKTTDIVVLDVNEIALGNFDESGQIALYAERSDKIREAVIYGYYDDDLELHEVNPLRLIAFTNDKVDANAKKLVEGYFYDLTHAKQTQDKVRELLIKIRQSQEKATKNYEETVKNLKPEV</sequence>
<accession>A0A4V1AIN4</accession>
<evidence type="ECO:0000313" key="2">
    <source>
        <dbReference type="Proteomes" id="UP000292886"/>
    </source>
</evidence>
<evidence type="ECO:0000313" key="1">
    <source>
        <dbReference type="EMBL" id="QBO36115.1"/>
    </source>
</evidence>
<protein>
    <submittedName>
        <fullName evidence="1">Uncharacterized protein</fullName>
    </submittedName>
</protein>